<accession>A0A1H1Q7B5</accession>
<proteinExistence type="predicted"/>
<dbReference type="Proteomes" id="UP000198688">
    <property type="component" value="Chromosome I"/>
</dbReference>
<evidence type="ECO:0000313" key="2">
    <source>
        <dbReference type="EMBL" id="SDS19264.1"/>
    </source>
</evidence>
<sequence length="62" mass="6266">MTNPIGPRATSLLGNASSLLGSAKEAVKAMADAATAPTADKPDEKKAAPAKGRLGVELDRYA</sequence>
<protein>
    <submittedName>
        <fullName evidence="2">Uncharacterized protein</fullName>
    </submittedName>
</protein>
<keyword evidence="3" id="KW-1185">Reference proteome</keyword>
<dbReference type="STRING" id="113562.SAMN04489716_0224"/>
<evidence type="ECO:0000313" key="3">
    <source>
        <dbReference type="Proteomes" id="UP000198688"/>
    </source>
</evidence>
<reference evidence="2 3" key="1">
    <citation type="submission" date="2016-10" db="EMBL/GenBank/DDBJ databases">
        <authorList>
            <person name="de Groot N.N."/>
        </authorList>
    </citation>
    <scope>NUCLEOTIDE SEQUENCE [LARGE SCALE GENOMIC DNA]</scope>
    <source>
        <strain evidence="2 3">DSM 43941</strain>
    </source>
</reference>
<organism evidence="2 3">
    <name type="scientific">Actinoplanes derwentensis</name>
    <dbReference type="NCBI Taxonomy" id="113562"/>
    <lineage>
        <taxon>Bacteria</taxon>
        <taxon>Bacillati</taxon>
        <taxon>Actinomycetota</taxon>
        <taxon>Actinomycetes</taxon>
        <taxon>Micromonosporales</taxon>
        <taxon>Micromonosporaceae</taxon>
        <taxon>Actinoplanes</taxon>
    </lineage>
</organism>
<dbReference type="EMBL" id="LT629758">
    <property type="protein sequence ID" value="SDS19264.1"/>
    <property type="molecule type" value="Genomic_DNA"/>
</dbReference>
<name>A0A1H1Q7B5_9ACTN</name>
<dbReference type="AlphaFoldDB" id="A0A1H1Q7B5"/>
<feature type="region of interest" description="Disordered" evidence="1">
    <location>
        <begin position="31"/>
        <end position="62"/>
    </location>
</feature>
<evidence type="ECO:0000256" key="1">
    <source>
        <dbReference type="SAM" id="MobiDB-lite"/>
    </source>
</evidence>
<dbReference type="RefSeq" id="WP_092540771.1">
    <property type="nucleotide sequence ID" value="NZ_BOMJ01000004.1"/>
</dbReference>
<gene>
    <name evidence="2" type="ORF">SAMN04489716_0224</name>
</gene>